<feature type="domain" description="DUF6808" evidence="1">
    <location>
        <begin position="4"/>
        <end position="81"/>
    </location>
</feature>
<accession>W4P7M8</accession>
<dbReference type="InterPro" id="IPR049214">
    <property type="entry name" value="DUF6808"/>
</dbReference>
<evidence type="ECO:0000259" key="1">
    <source>
        <dbReference type="Pfam" id="PF20647"/>
    </source>
</evidence>
<dbReference type="Proteomes" id="UP000018861">
    <property type="component" value="Unassembled WGS sequence"/>
</dbReference>
<sequence length="83" mass="9619">MQIDSVPVIIPIEQKTYKDSLYTAWVSGYMANLDSIEIYSQTNNIYIKERLSNRRFGIGIQAGYGYPNGWYIGVGVSYNLWKW</sequence>
<gene>
    <name evidence="2" type="ORF">JCM6292_2091</name>
</gene>
<proteinExistence type="predicted"/>
<protein>
    <recommendedName>
        <fullName evidence="1">DUF6808 domain-containing protein</fullName>
    </recommendedName>
</protein>
<organism evidence="2 3">
    <name type="scientific">Bacteroides pyogenes JCM 6292</name>
    <dbReference type="NCBI Taxonomy" id="1235809"/>
    <lineage>
        <taxon>Bacteria</taxon>
        <taxon>Pseudomonadati</taxon>
        <taxon>Bacteroidota</taxon>
        <taxon>Bacteroidia</taxon>
        <taxon>Bacteroidales</taxon>
        <taxon>Bacteroidaceae</taxon>
        <taxon>Bacteroides</taxon>
    </lineage>
</organism>
<evidence type="ECO:0000313" key="3">
    <source>
        <dbReference type="Proteomes" id="UP000018861"/>
    </source>
</evidence>
<evidence type="ECO:0000313" key="2">
    <source>
        <dbReference type="EMBL" id="GAE15762.1"/>
    </source>
</evidence>
<dbReference type="Pfam" id="PF20647">
    <property type="entry name" value="DUF6808"/>
    <property type="match status" value="1"/>
</dbReference>
<comment type="caution">
    <text evidence="2">The sequence shown here is derived from an EMBL/GenBank/DDBJ whole genome shotgun (WGS) entry which is preliminary data.</text>
</comment>
<name>W4P7M8_9BACE</name>
<dbReference type="EMBL" id="BAIQ01000021">
    <property type="protein sequence ID" value="GAE15762.1"/>
    <property type="molecule type" value="Genomic_DNA"/>
</dbReference>
<reference evidence="2 3" key="1">
    <citation type="journal article" date="2014" name="Genome Announc.">
        <title>Draft Genome Sequences of Three Strains of Bacteroides pyogenes Isolated from a Cat and Swine.</title>
        <authorList>
            <person name="Sakamoto M."/>
            <person name="Oshima K."/>
            <person name="Suda W."/>
            <person name="Kitamura K."/>
            <person name="Iida T."/>
            <person name="Hattori M."/>
            <person name="Ohkuma M."/>
        </authorList>
    </citation>
    <scope>NUCLEOTIDE SEQUENCE [LARGE SCALE GENOMIC DNA]</scope>
    <source>
        <strain evidence="2 3">JCM 6292</strain>
    </source>
</reference>
<dbReference type="AlphaFoldDB" id="W4P7M8"/>